<feature type="compositionally biased region" description="Pro residues" evidence="1">
    <location>
        <begin position="131"/>
        <end position="150"/>
    </location>
</feature>
<evidence type="ECO:0000313" key="4">
    <source>
        <dbReference type="EMBL" id="SHL50814.1"/>
    </source>
</evidence>
<evidence type="ECO:0000259" key="3">
    <source>
        <dbReference type="PROSITE" id="PS50075"/>
    </source>
</evidence>
<keyword evidence="2" id="KW-0812">Transmembrane</keyword>
<dbReference type="AlphaFoldDB" id="A0A1M7B7A4"/>
<dbReference type="RefSeq" id="WP_234997652.1">
    <property type="nucleotide sequence ID" value="NZ_FRAP01000033.1"/>
</dbReference>
<dbReference type="PANTHER" id="PTHR43300">
    <property type="entry name" value="ACETYLTRANSFERASE"/>
    <property type="match status" value="1"/>
</dbReference>
<evidence type="ECO:0000313" key="5">
    <source>
        <dbReference type="Proteomes" id="UP000184363"/>
    </source>
</evidence>
<organism evidence="4 5">
    <name type="scientific">Pseudonocardia thermophila</name>
    <dbReference type="NCBI Taxonomy" id="1848"/>
    <lineage>
        <taxon>Bacteria</taxon>
        <taxon>Bacillati</taxon>
        <taxon>Actinomycetota</taxon>
        <taxon>Actinomycetes</taxon>
        <taxon>Pseudonocardiales</taxon>
        <taxon>Pseudonocardiaceae</taxon>
        <taxon>Pseudonocardia</taxon>
    </lineage>
</organism>
<dbReference type="InterPro" id="IPR009081">
    <property type="entry name" value="PP-bd_ACP"/>
</dbReference>
<feature type="transmembrane region" description="Helical" evidence="2">
    <location>
        <begin position="590"/>
        <end position="609"/>
    </location>
</feature>
<feature type="region of interest" description="Disordered" evidence="1">
    <location>
        <begin position="30"/>
        <end position="51"/>
    </location>
</feature>
<feature type="region of interest" description="Disordered" evidence="1">
    <location>
        <begin position="79"/>
        <end position="184"/>
    </location>
</feature>
<dbReference type="SUPFAM" id="SSF47336">
    <property type="entry name" value="ACP-like"/>
    <property type="match status" value="1"/>
</dbReference>
<evidence type="ECO:0000256" key="2">
    <source>
        <dbReference type="SAM" id="Phobius"/>
    </source>
</evidence>
<feature type="compositionally biased region" description="Pro residues" evidence="1">
    <location>
        <begin position="162"/>
        <end position="174"/>
    </location>
</feature>
<feature type="transmembrane region" description="Helical" evidence="2">
    <location>
        <begin position="877"/>
        <end position="899"/>
    </location>
</feature>
<dbReference type="STRING" id="1848.SAMN05443637_1339"/>
<feature type="transmembrane region" description="Helical" evidence="2">
    <location>
        <begin position="359"/>
        <end position="382"/>
    </location>
</feature>
<dbReference type="Pfam" id="PF14602">
    <property type="entry name" value="Hexapep_2"/>
    <property type="match status" value="1"/>
</dbReference>
<proteinExistence type="predicted"/>
<dbReference type="SUPFAM" id="SSF51161">
    <property type="entry name" value="Trimeric LpxA-like enzymes"/>
    <property type="match status" value="3"/>
</dbReference>
<evidence type="ECO:0000256" key="1">
    <source>
        <dbReference type="SAM" id="MobiDB-lite"/>
    </source>
</evidence>
<dbReference type="PANTHER" id="PTHR43300:SF11">
    <property type="entry name" value="ACETYLTRANSFERASE RV3034C-RELATED"/>
    <property type="match status" value="1"/>
</dbReference>
<reference evidence="4 5" key="1">
    <citation type="submission" date="2016-11" db="EMBL/GenBank/DDBJ databases">
        <authorList>
            <person name="Jaros S."/>
            <person name="Januszkiewicz K."/>
            <person name="Wedrychowicz H."/>
        </authorList>
    </citation>
    <scope>NUCLEOTIDE SEQUENCE [LARGE SCALE GENOMIC DNA]</scope>
    <source>
        <strain evidence="4 5">DSM 43832</strain>
    </source>
</reference>
<feature type="transmembrane region" description="Helical" evidence="2">
    <location>
        <begin position="846"/>
        <end position="871"/>
    </location>
</feature>
<name>A0A1M7B7A4_PSETH</name>
<dbReference type="EMBL" id="FRAP01000033">
    <property type="protein sequence ID" value="SHL50814.1"/>
    <property type="molecule type" value="Genomic_DNA"/>
</dbReference>
<dbReference type="PROSITE" id="PS50075">
    <property type="entry name" value="CARRIER"/>
    <property type="match status" value="1"/>
</dbReference>
<keyword evidence="2" id="KW-0472">Membrane</keyword>
<feature type="compositionally biased region" description="Low complexity" evidence="1">
    <location>
        <begin position="151"/>
        <end position="161"/>
    </location>
</feature>
<dbReference type="NCBIfam" id="TIGR02353">
    <property type="entry name" value="NRPS_term_dom"/>
    <property type="match status" value="1"/>
</dbReference>
<dbReference type="InterPro" id="IPR050179">
    <property type="entry name" value="Trans_hexapeptide_repeat"/>
</dbReference>
<feature type="transmembrane region" description="Helical" evidence="2">
    <location>
        <begin position="394"/>
        <end position="415"/>
    </location>
</feature>
<dbReference type="InterPro" id="IPR001451">
    <property type="entry name" value="Hexapep"/>
</dbReference>
<feature type="compositionally biased region" description="Pro residues" evidence="1">
    <location>
        <begin position="114"/>
        <end position="123"/>
    </location>
</feature>
<feature type="transmembrane region" description="Helical" evidence="2">
    <location>
        <begin position="635"/>
        <end position="657"/>
    </location>
</feature>
<dbReference type="InterPro" id="IPR012728">
    <property type="entry name" value="Pls/PosA_C"/>
</dbReference>
<dbReference type="PRINTS" id="PR01217">
    <property type="entry name" value="PRICHEXTENSN"/>
</dbReference>
<feature type="region of interest" description="Disordered" evidence="1">
    <location>
        <begin position="289"/>
        <end position="316"/>
    </location>
</feature>
<dbReference type="Pfam" id="PF00550">
    <property type="entry name" value="PP-binding"/>
    <property type="match status" value="1"/>
</dbReference>
<keyword evidence="5" id="KW-1185">Reference proteome</keyword>
<dbReference type="InterPro" id="IPR036736">
    <property type="entry name" value="ACP-like_sf"/>
</dbReference>
<dbReference type="Gene3D" id="1.10.1200.10">
    <property type="entry name" value="ACP-like"/>
    <property type="match status" value="1"/>
</dbReference>
<dbReference type="InterPro" id="IPR011004">
    <property type="entry name" value="Trimer_LpxA-like_sf"/>
</dbReference>
<sequence>MNASAEPVPDEEETRVVELPRHRLLRRAEAEPAAEDLAGQQTGDATTVVHRRSIDEELSAARAAVGRLRNEVAGLLEQLQKMERQDPDATVAVPAPKDLPPADLPSVEPTRPVRTPPAPPSGPARPAARRTPPPATRPAPPAGRPVPQAPRPTARPTTQPTTQPPARPATPRPAQPGVQPVMPQARPGAAVCAVSAEAPAELRASAPAPAGSASGGANDLQAGYAAVLADVLGVPTVSTTANFFDDLGADSMVMARFCAKVRSKPELPNVAIRDIYQAPTIAELAAAGAKKPSAPPSPQVGTPFAAPSPAAQPTGHRALRRADLDPETVRIQVVSALAAPAESKAVGTAGYLLCGFGQLLFLLGYPALLTFAFAVAFEWVFVAPTVLDVYLRSAAAGGGLFLATVLLPIAAKWLLVGRWKATQFPVWSLRYFRFWLVKTLIRTNPLVRFVGTPLYTFYLRLLGAKIGKGALILSPTVPVCTDLITIGAGAVVRKAASFTGYRALAGQIHTGPVTIGEQALVGEATVLDIGSSVGDRAQLGHSSALHAGQSVPPGERWHGSPAEPTTVDYRGVPAFPGGAFRRFWFSAVQLVLLFGVVLPLGLGGVVLLVRELPQVQALFVDIETAATHVPLHLDVVILGSALFFGTMLVGGLVMTIVPRLLSVLVRPGRPVRMYGISYWALRTITRLTNSKFATRVFGDSSYIVGYLRAIGYEFGRVEQTGSNFGTAVAHDVPFLCRIGSGTVVADGLTMLNTDYSPNAFSAQPVRIGAHSFLGNAIFYPARARVGDDCLLATKVMVPIDGPVRQGVGLLGSPSFEIPRTVDRDARLALGPEERRRGVRAKARHNLVSIALLLLSRWIFAVLTVLLLRLGIELHLQFGPAAIAVLGAAEVLLTFGYFILLDATVRWLAAHRPQGVSIYDRAFWRHERYWKVAEDTYMQLLNGTPLKAVMWRALGVKAGRRLFDDGVSLTERTFVTIGDDCTFNERSVIQCHSQENDAFKSDHVSIGSGVTLGVGSFVHYGTRIGDGAVLEADSFLMKGEEMPPHTRWGGNPTVEMSPINPLGNALSRL</sequence>
<dbReference type="Proteomes" id="UP000184363">
    <property type="component" value="Unassembled WGS sequence"/>
</dbReference>
<accession>A0A1M7B7A4</accession>
<protein>
    <recommendedName>
        <fullName evidence="3">Carrier domain-containing protein</fullName>
    </recommendedName>
</protein>
<feature type="domain" description="Carrier" evidence="3">
    <location>
        <begin position="215"/>
        <end position="292"/>
    </location>
</feature>
<keyword evidence="2" id="KW-1133">Transmembrane helix</keyword>
<dbReference type="Gene3D" id="2.160.10.10">
    <property type="entry name" value="Hexapeptide repeat proteins"/>
    <property type="match status" value="2"/>
</dbReference>
<gene>
    <name evidence="4" type="ORF">SAMN05443637_1339</name>
</gene>